<accession>A0AAD5WDM3</accession>
<keyword evidence="3" id="KW-1185">Reference proteome</keyword>
<reference evidence="2" key="1">
    <citation type="submission" date="2021-06" db="EMBL/GenBank/DDBJ databases">
        <title>Parelaphostrongylus tenuis whole genome reference sequence.</title>
        <authorList>
            <person name="Garwood T.J."/>
            <person name="Larsen P.A."/>
            <person name="Fountain-Jones N.M."/>
            <person name="Garbe J.R."/>
            <person name="Macchietto M.G."/>
            <person name="Kania S.A."/>
            <person name="Gerhold R.W."/>
            <person name="Richards J.E."/>
            <person name="Wolf T.M."/>
        </authorList>
    </citation>
    <scope>NUCLEOTIDE SEQUENCE</scope>
    <source>
        <strain evidence="2">MNPRO001-30</strain>
        <tissue evidence="2">Meninges</tissue>
    </source>
</reference>
<comment type="caution">
    <text evidence="2">The sequence shown here is derived from an EMBL/GenBank/DDBJ whole genome shotgun (WGS) entry which is preliminary data.</text>
</comment>
<dbReference type="EMBL" id="JAHQIW010005532">
    <property type="protein sequence ID" value="KAJ1366367.1"/>
    <property type="molecule type" value="Genomic_DNA"/>
</dbReference>
<proteinExistence type="predicted"/>
<keyword evidence="1" id="KW-1133">Transmembrane helix</keyword>
<evidence type="ECO:0000313" key="3">
    <source>
        <dbReference type="Proteomes" id="UP001196413"/>
    </source>
</evidence>
<gene>
    <name evidence="2" type="ORF">KIN20_027007</name>
</gene>
<dbReference type="Proteomes" id="UP001196413">
    <property type="component" value="Unassembled WGS sequence"/>
</dbReference>
<name>A0AAD5WDM3_PARTN</name>
<dbReference type="AlphaFoldDB" id="A0AAD5WDM3"/>
<keyword evidence="1" id="KW-0812">Transmembrane</keyword>
<sequence>MVWRLGRARRVTEDVFVKLLIVAFVGSIIYLTIVQTFDIYRYRIAGELGPSKSEPPRVYNISKRKLEVFIVPFTHPDPGEKNKLFGQTQVNAFYSFFYRMAKNL</sequence>
<keyword evidence="1" id="KW-0472">Membrane</keyword>
<protein>
    <submittedName>
        <fullName evidence="2">Uncharacterized protein</fullName>
    </submittedName>
</protein>
<evidence type="ECO:0000313" key="2">
    <source>
        <dbReference type="EMBL" id="KAJ1366367.1"/>
    </source>
</evidence>
<evidence type="ECO:0000256" key="1">
    <source>
        <dbReference type="SAM" id="Phobius"/>
    </source>
</evidence>
<feature type="transmembrane region" description="Helical" evidence="1">
    <location>
        <begin position="15"/>
        <end position="34"/>
    </location>
</feature>
<organism evidence="2 3">
    <name type="scientific">Parelaphostrongylus tenuis</name>
    <name type="common">Meningeal worm</name>
    <dbReference type="NCBI Taxonomy" id="148309"/>
    <lineage>
        <taxon>Eukaryota</taxon>
        <taxon>Metazoa</taxon>
        <taxon>Ecdysozoa</taxon>
        <taxon>Nematoda</taxon>
        <taxon>Chromadorea</taxon>
        <taxon>Rhabditida</taxon>
        <taxon>Rhabditina</taxon>
        <taxon>Rhabditomorpha</taxon>
        <taxon>Strongyloidea</taxon>
        <taxon>Metastrongylidae</taxon>
        <taxon>Parelaphostrongylus</taxon>
    </lineage>
</organism>